<name>A0ABS6NBC7_9RHOB</name>
<reference evidence="2" key="1">
    <citation type="submission" date="2021-06" db="EMBL/GenBank/DDBJ databases">
        <title>Thalassococcus sp. CAU 1522 isolated from sea sand, Republic of Korea.</title>
        <authorList>
            <person name="Kim W."/>
        </authorList>
    </citation>
    <scope>NUCLEOTIDE SEQUENCE</scope>
    <source>
        <strain evidence="2">CAU 1522</strain>
    </source>
</reference>
<evidence type="ECO:0000256" key="1">
    <source>
        <dbReference type="SAM" id="MobiDB-lite"/>
    </source>
</evidence>
<sequence length="52" mass="5916">MTPRDLATASRLFQSQRIDELYEALSDDDSPPELAVVTRPPKHGTNVQHRRV</sequence>
<accession>A0ABS6NBC7</accession>
<organism evidence="2 3">
    <name type="scientific">Thalassococcus arenae</name>
    <dbReference type="NCBI Taxonomy" id="2851652"/>
    <lineage>
        <taxon>Bacteria</taxon>
        <taxon>Pseudomonadati</taxon>
        <taxon>Pseudomonadota</taxon>
        <taxon>Alphaproteobacteria</taxon>
        <taxon>Rhodobacterales</taxon>
        <taxon>Roseobacteraceae</taxon>
        <taxon>Thalassococcus</taxon>
    </lineage>
</organism>
<dbReference type="Proteomes" id="UP001166293">
    <property type="component" value="Unassembled WGS sequence"/>
</dbReference>
<comment type="caution">
    <text evidence="2">The sequence shown here is derived from an EMBL/GenBank/DDBJ whole genome shotgun (WGS) entry which is preliminary data.</text>
</comment>
<dbReference type="EMBL" id="JAHRWL010000002">
    <property type="protein sequence ID" value="MBV2361310.1"/>
    <property type="molecule type" value="Genomic_DNA"/>
</dbReference>
<gene>
    <name evidence="2" type="ORF">KUH32_16215</name>
</gene>
<evidence type="ECO:0000313" key="2">
    <source>
        <dbReference type="EMBL" id="MBV2361310.1"/>
    </source>
</evidence>
<keyword evidence="3" id="KW-1185">Reference proteome</keyword>
<protein>
    <submittedName>
        <fullName evidence="2">Uncharacterized protein</fullName>
    </submittedName>
</protein>
<dbReference type="RefSeq" id="WP_217779633.1">
    <property type="nucleotide sequence ID" value="NZ_JAHRWL010000002.1"/>
</dbReference>
<evidence type="ECO:0000313" key="3">
    <source>
        <dbReference type="Proteomes" id="UP001166293"/>
    </source>
</evidence>
<proteinExistence type="predicted"/>
<feature type="region of interest" description="Disordered" evidence="1">
    <location>
        <begin position="25"/>
        <end position="52"/>
    </location>
</feature>